<gene>
    <name evidence="3" type="ORF">LCGC14_2156180</name>
</gene>
<dbReference type="EMBL" id="LAZR01027574">
    <property type="protein sequence ID" value="KKL65318.1"/>
    <property type="molecule type" value="Genomic_DNA"/>
</dbReference>
<evidence type="ECO:0000256" key="1">
    <source>
        <dbReference type="SAM" id="Coils"/>
    </source>
</evidence>
<evidence type="ECO:0000313" key="3">
    <source>
        <dbReference type="EMBL" id="KKL65318.1"/>
    </source>
</evidence>
<sequence length="154" mass="17946">MPGNAAIYGNQLKMMRLLISILMKVFGETRFKSSGAHQLNLERRTKMTKFNFKTREEYLKWRAEWKAEYKELSREIRQLKCARKEYIWKYRPKDDNASKRRTKVGPNPNYSSSASWKAASKSYRATNMLETLKEAKVEAGKQRAARLAAESEAA</sequence>
<name>A0A0F9DU20_9ZZZZ</name>
<dbReference type="AlphaFoldDB" id="A0A0F9DU20"/>
<evidence type="ECO:0000256" key="2">
    <source>
        <dbReference type="SAM" id="MobiDB-lite"/>
    </source>
</evidence>
<accession>A0A0F9DU20</accession>
<comment type="caution">
    <text evidence="3">The sequence shown here is derived from an EMBL/GenBank/DDBJ whole genome shotgun (WGS) entry which is preliminary data.</text>
</comment>
<proteinExistence type="predicted"/>
<reference evidence="3" key="1">
    <citation type="journal article" date="2015" name="Nature">
        <title>Complex archaea that bridge the gap between prokaryotes and eukaryotes.</title>
        <authorList>
            <person name="Spang A."/>
            <person name="Saw J.H."/>
            <person name="Jorgensen S.L."/>
            <person name="Zaremba-Niedzwiedzka K."/>
            <person name="Martijn J."/>
            <person name="Lind A.E."/>
            <person name="van Eijk R."/>
            <person name="Schleper C."/>
            <person name="Guy L."/>
            <person name="Ettema T.J."/>
        </authorList>
    </citation>
    <scope>NUCLEOTIDE SEQUENCE</scope>
</reference>
<organism evidence="3">
    <name type="scientific">marine sediment metagenome</name>
    <dbReference type="NCBI Taxonomy" id="412755"/>
    <lineage>
        <taxon>unclassified sequences</taxon>
        <taxon>metagenomes</taxon>
        <taxon>ecological metagenomes</taxon>
    </lineage>
</organism>
<protein>
    <submittedName>
        <fullName evidence="3">Uncharacterized protein</fullName>
    </submittedName>
</protein>
<keyword evidence="1" id="KW-0175">Coiled coil</keyword>
<feature type="coiled-coil region" evidence="1">
    <location>
        <begin position="62"/>
        <end position="89"/>
    </location>
</feature>
<feature type="region of interest" description="Disordered" evidence="2">
    <location>
        <begin position="95"/>
        <end position="116"/>
    </location>
</feature>